<dbReference type="EMBL" id="MEZZ01000020">
    <property type="protein sequence ID" value="OGD68831.1"/>
    <property type="molecule type" value="Genomic_DNA"/>
</dbReference>
<comment type="caution">
    <text evidence="1">The sequence shown here is derived from an EMBL/GenBank/DDBJ whole genome shotgun (WGS) entry which is preliminary data.</text>
</comment>
<organism evidence="1 2">
    <name type="scientific">Candidatus Campbellbacteria bacterium RIFCSPHIGHO2_01_FULL_34_10</name>
    <dbReference type="NCBI Taxonomy" id="1797577"/>
    <lineage>
        <taxon>Bacteria</taxon>
        <taxon>Candidatus Campbelliibacteriota</taxon>
    </lineage>
</organism>
<proteinExistence type="predicted"/>
<reference evidence="1 2" key="1">
    <citation type="journal article" date="2016" name="Nat. Commun.">
        <title>Thousands of microbial genomes shed light on interconnected biogeochemical processes in an aquifer system.</title>
        <authorList>
            <person name="Anantharaman K."/>
            <person name="Brown C.T."/>
            <person name="Hug L.A."/>
            <person name="Sharon I."/>
            <person name="Castelle C.J."/>
            <person name="Probst A.J."/>
            <person name="Thomas B.C."/>
            <person name="Singh A."/>
            <person name="Wilkins M.J."/>
            <person name="Karaoz U."/>
            <person name="Brodie E.L."/>
            <person name="Williams K.H."/>
            <person name="Hubbard S.S."/>
            <person name="Banfield J.F."/>
        </authorList>
    </citation>
    <scope>NUCLEOTIDE SEQUENCE [LARGE SCALE GENOMIC DNA]</scope>
</reference>
<protein>
    <submittedName>
        <fullName evidence="1">Uncharacterized protein</fullName>
    </submittedName>
</protein>
<evidence type="ECO:0000313" key="2">
    <source>
        <dbReference type="Proteomes" id="UP000186670"/>
    </source>
</evidence>
<gene>
    <name evidence="1" type="ORF">A2811_02490</name>
</gene>
<sequence length="117" mass="13020">MSQLKTVAFGNGSGDVSVKQALLLNTINRAFLRDGETGSLVKVGDRNDYHFCREGEKSDFFIQFHKGLGSHGTMSLCSNPVKGPEIRKKIGDVLHKRPSVMFVRGDIYMCWWPGMAV</sequence>
<dbReference type="Proteomes" id="UP000186670">
    <property type="component" value="Unassembled WGS sequence"/>
</dbReference>
<dbReference type="AlphaFoldDB" id="A0A1F5EN56"/>
<accession>A0A1F5EN56</accession>
<evidence type="ECO:0000313" key="1">
    <source>
        <dbReference type="EMBL" id="OGD68831.1"/>
    </source>
</evidence>
<name>A0A1F5EN56_9BACT</name>